<dbReference type="Gene3D" id="3.90.226.10">
    <property type="entry name" value="2-enoyl-CoA Hydratase, Chain A, domain 1"/>
    <property type="match status" value="1"/>
</dbReference>
<evidence type="ECO:0000256" key="5">
    <source>
        <dbReference type="ARBA" id="ARBA00023235"/>
    </source>
</evidence>
<dbReference type="InterPro" id="IPR018376">
    <property type="entry name" value="Enoyl-CoA_hyd/isom_CS"/>
</dbReference>
<dbReference type="RefSeq" id="WP_209356929.1">
    <property type="nucleotide sequence ID" value="NZ_CP060010.1"/>
</dbReference>
<dbReference type="Pfam" id="PF00378">
    <property type="entry name" value="ECH_1"/>
    <property type="match status" value="1"/>
</dbReference>
<comment type="pathway">
    <text evidence="1">Lipid metabolism; fatty acid beta-oxidation.</text>
</comment>
<dbReference type="EMBL" id="CP060010">
    <property type="protein sequence ID" value="QTN36226.1"/>
    <property type="molecule type" value="Genomic_DNA"/>
</dbReference>
<dbReference type="PANTHER" id="PTHR43149">
    <property type="entry name" value="ENOYL-COA HYDRATASE"/>
    <property type="match status" value="1"/>
</dbReference>
<dbReference type="GO" id="GO:0016853">
    <property type="term" value="F:isomerase activity"/>
    <property type="evidence" value="ECO:0007669"/>
    <property type="project" value="UniProtKB-KW"/>
</dbReference>
<sequence>MSRVSVEISDHIAHVTLTRGDKMNALDQAMLEAIVEAGEGLIGNRDVRCVVLLGEGDAFCAGLDVMSFAGFAGKDPEALLVPREFGQSNLFQRVCTVWRDIEVPVIAALHGVCFGGGMQIALGADMRIAAPATKLAVMEMKWGLVPDMGGMAILPKLMRSDEMRKLIYTAAPIEAEDAQRMGLVTEVTADPLARAMELAGEIAGKSPTAIRTAKALVAFAESGASEGEVLLEESRAQASLIGKPEQMEVVMANMQKRAPKF</sequence>
<dbReference type="Proteomes" id="UP000665026">
    <property type="component" value="Chromosome"/>
</dbReference>
<dbReference type="AlphaFoldDB" id="A0A975EQ41"/>
<evidence type="ECO:0000256" key="1">
    <source>
        <dbReference type="ARBA" id="ARBA00005005"/>
    </source>
</evidence>
<keyword evidence="5" id="KW-0413">Isomerase</keyword>
<dbReference type="NCBIfam" id="NF005699">
    <property type="entry name" value="PRK07509.1"/>
    <property type="match status" value="1"/>
</dbReference>
<evidence type="ECO:0000256" key="4">
    <source>
        <dbReference type="ARBA" id="ARBA00023098"/>
    </source>
</evidence>
<name>A0A975EQ41_9RHOB</name>
<keyword evidence="3" id="KW-0276">Fatty acid metabolism</keyword>
<evidence type="ECO:0000256" key="2">
    <source>
        <dbReference type="ARBA" id="ARBA00005254"/>
    </source>
</evidence>
<dbReference type="GO" id="GO:0006631">
    <property type="term" value="P:fatty acid metabolic process"/>
    <property type="evidence" value="ECO:0007669"/>
    <property type="project" value="UniProtKB-KW"/>
</dbReference>
<accession>A0A975EQ41</accession>
<comment type="similarity">
    <text evidence="2 6">Belongs to the enoyl-CoA hydratase/isomerase family.</text>
</comment>
<proteinExistence type="inferred from homology"/>
<keyword evidence="4" id="KW-0443">Lipid metabolism</keyword>
<dbReference type="SUPFAM" id="SSF52096">
    <property type="entry name" value="ClpP/crotonase"/>
    <property type="match status" value="1"/>
</dbReference>
<dbReference type="InterPro" id="IPR029045">
    <property type="entry name" value="ClpP/crotonase-like_dom_sf"/>
</dbReference>
<dbReference type="PANTHER" id="PTHR43149:SF1">
    <property type="entry name" value="DELTA(3,5)-DELTA(2,4)-DIENOYL-COA ISOMERASE, MITOCHONDRIAL"/>
    <property type="match status" value="1"/>
</dbReference>
<evidence type="ECO:0000313" key="8">
    <source>
        <dbReference type="Proteomes" id="UP000665026"/>
    </source>
</evidence>
<evidence type="ECO:0000256" key="6">
    <source>
        <dbReference type="RuleBase" id="RU003707"/>
    </source>
</evidence>
<dbReference type="PROSITE" id="PS00166">
    <property type="entry name" value="ENOYL_COA_HYDRATASE"/>
    <property type="match status" value="1"/>
</dbReference>
<dbReference type="Gene3D" id="1.10.12.10">
    <property type="entry name" value="Lyase 2-enoyl-coa Hydratase, Chain A, domain 2"/>
    <property type="match status" value="1"/>
</dbReference>
<dbReference type="KEGG" id="cact:HZ995_01490"/>
<dbReference type="InterPro" id="IPR001753">
    <property type="entry name" value="Enoyl-CoA_hydra/iso"/>
</dbReference>
<dbReference type="InterPro" id="IPR014748">
    <property type="entry name" value="Enoyl-CoA_hydra_C"/>
</dbReference>
<protein>
    <submittedName>
        <fullName evidence="7">Crotonase/enoyl-CoA hydratase family protein</fullName>
    </submittedName>
</protein>
<reference evidence="7" key="1">
    <citation type="submission" date="2020-07" db="EMBL/GenBank/DDBJ databases">
        <title>Genome sequences of bacteria associated with the marine, planktonic diatom Thalassiosira profunda strain ECT2AJA-044.</title>
        <authorList>
            <person name="Gargas C.B."/>
            <person name="Roberts W.R."/>
            <person name="Alverson A.J."/>
        </authorList>
    </citation>
    <scope>NUCLEOTIDE SEQUENCE</scope>
    <source>
        <strain evidence="7">ECT2AJA-044</strain>
    </source>
</reference>
<gene>
    <name evidence="7" type="ORF">HZ995_01490</name>
</gene>
<evidence type="ECO:0000313" key="7">
    <source>
        <dbReference type="EMBL" id="QTN36226.1"/>
    </source>
</evidence>
<dbReference type="InterPro" id="IPR045002">
    <property type="entry name" value="Ech1-like"/>
</dbReference>
<dbReference type="CDD" id="cd06558">
    <property type="entry name" value="crotonase-like"/>
    <property type="match status" value="1"/>
</dbReference>
<evidence type="ECO:0000256" key="3">
    <source>
        <dbReference type="ARBA" id="ARBA00022832"/>
    </source>
</evidence>
<organism evidence="7 8">
    <name type="scientific">Cognatishimia activa</name>
    <dbReference type="NCBI Taxonomy" id="1715691"/>
    <lineage>
        <taxon>Bacteria</taxon>
        <taxon>Pseudomonadati</taxon>
        <taxon>Pseudomonadota</taxon>
        <taxon>Alphaproteobacteria</taxon>
        <taxon>Rhodobacterales</taxon>
        <taxon>Paracoccaceae</taxon>
        <taxon>Cognatishimia</taxon>
    </lineage>
</organism>